<feature type="region of interest" description="Disordered" evidence="2">
    <location>
        <begin position="522"/>
        <end position="550"/>
    </location>
</feature>
<dbReference type="EMBL" id="JAFCMP010000522">
    <property type="protein sequence ID" value="KAG5177731.1"/>
    <property type="molecule type" value="Genomic_DNA"/>
</dbReference>
<feature type="region of interest" description="Disordered" evidence="2">
    <location>
        <begin position="1"/>
        <end position="73"/>
    </location>
</feature>
<dbReference type="InterPro" id="IPR027417">
    <property type="entry name" value="P-loop_NTPase"/>
</dbReference>
<feature type="compositionally biased region" description="Basic and acidic residues" evidence="2">
    <location>
        <begin position="1112"/>
        <end position="1124"/>
    </location>
</feature>
<organism evidence="4 5">
    <name type="scientific">Tribonema minus</name>
    <dbReference type="NCBI Taxonomy" id="303371"/>
    <lineage>
        <taxon>Eukaryota</taxon>
        <taxon>Sar</taxon>
        <taxon>Stramenopiles</taxon>
        <taxon>Ochrophyta</taxon>
        <taxon>PX clade</taxon>
        <taxon>Xanthophyceae</taxon>
        <taxon>Tribonematales</taxon>
        <taxon>Tribonemataceae</taxon>
        <taxon>Tribonema</taxon>
    </lineage>
</organism>
<accession>A0A836CB04</accession>
<dbReference type="SMART" id="SM00487">
    <property type="entry name" value="DEXDc"/>
    <property type="match status" value="1"/>
</dbReference>
<dbReference type="GO" id="GO:0016787">
    <property type="term" value="F:hydrolase activity"/>
    <property type="evidence" value="ECO:0007669"/>
    <property type="project" value="UniProtKB-KW"/>
</dbReference>
<feature type="region of interest" description="Disordered" evidence="2">
    <location>
        <begin position="924"/>
        <end position="988"/>
    </location>
</feature>
<dbReference type="Pfam" id="PF00271">
    <property type="entry name" value="Helicase_C"/>
    <property type="match status" value="1"/>
</dbReference>
<feature type="compositionally biased region" description="Basic and acidic residues" evidence="2">
    <location>
        <begin position="1"/>
        <end position="10"/>
    </location>
</feature>
<proteinExistence type="predicted"/>
<feature type="compositionally biased region" description="Polar residues" evidence="2">
    <location>
        <begin position="18"/>
        <end position="38"/>
    </location>
</feature>
<keyword evidence="1 4" id="KW-0378">Hydrolase</keyword>
<dbReference type="GO" id="GO:0005524">
    <property type="term" value="F:ATP binding"/>
    <property type="evidence" value="ECO:0007669"/>
    <property type="project" value="InterPro"/>
</dbReference>
<dbReference type="InterPro" id="IPR001650">
    <property type="entry name" value="Helicase_C-like"/>
</dbReference>
<evidence type="ECO:0000313" key="4">
    <source>
        <dbReference type="EMBL" id="KAG5177731.1"/>
    </source>
</evidence>
<feature type="compositionally biased region" description="Basic and acidic residues" evidence="2">
    <location>
        <begin position="43"/>
        <end position="57"/>
    </location>
</feature>
<evidence type="ECO:0000256" key="1">
    <source>
        <dbReference type="ARBA" id="ARBA00022801"/>
    </source>
</evidence>
<dbReference type="OrthoDB" id="413460at2759"/>
<dbReference type="PANTHER" id="PTHR45629">
    <property type="entry name" value="SNF2/RAD54 FAMILY MEMBER"/>
    <property type="match status" value="1"/>
</dbReference>
<feature type="compositionally biased region" description="Acidic residues" evidence="2">
    <location>
        <begin position="530"/>
        <end position="546"/>
    </location>
</feature>
<dbReference type="InterPro" id="IPR000330">
    <property type="entry name" value="SNF2_N"/>
</dbReference>
<feature type="compositionally biased region" description="Low complexity" evidence="2">
    <location>
        <begin position="924"/>
        <end position="945"/>
    </location>
</feature>
<dbReference type="InterPro" id="IPR050496">
    <property type="entry name" value="SNF2_RAD54_helicase_repair"/>
</dbReference>
<evidence type="ECO:0000256" key="2">
    <source>
        <dbReference type="SAM" id="MobiDB-lite"/>
    </source>
</evidence>
<keyword evidence="5" id="KW-1185">Reference proteome</keyword>
<dbReference type="SUPFAM" id="SSF52540">
    <property type="entry name" value="P-loop containing nucleoside triphosphate hydrolases"/>
    <property type="match status" value="2"/>
</dbReference>
<comment type="caution">
    <text evidence="4">The sequence shown here is derived from an EMBL/GenBank/DDBJ whole genome shotgun (WGS) entry which is preliminary data.</text>
</comment>
<feature type="domain" description="Helicase C-terminal" evidence="3">
    <location>
        <begin position="581"/>
        <end position="736"/>
    </location>
</feature>
<dbReference type="CDD" id="cd18793">
    <property type="entry name" value="SF2_C_SNF"/>
    <property type="match status" value="1"/>
</dbReference>
<feature type="region of interest" description="Disordered" evidence="2">
    <location>
        <begin position="873"/>
        <end position="900"/>
    </location>
</feature>
<dbReference type="InterPro" id="IPR014001">
    <property type="entry name" value="Helicase_ATP-bd"/>
</dbReference>
<feature type="region of interest" description="Disordered" evidence="2">
    <location>
        <begin position="1095"/>
        <end position="1137"/>
    </location>
</feature>
<dbReference type="Gene3D" id="3.40.50.300">
    <property type="entry name" value="P-loop containing nucleotide triphosphate hydrolases"/>
    <property type="match status" value="1"/>
</dbReference>
<dbReference type="SMART" id="SM00490">
    <property type="entry name" value="HELICc"/>
    <property type="match status" value="1"/>
</dbReference>
<dbReference type="PANTHER" id="PTHR45629:SF7">
    <property type="entry name" value="DNA EXCISION REPAIR PROTEIN ERCC-6-RELATED"/>
    <property type="match status" value="1"/>
</dbReference>
<protein>
    <submittedName>
        <fullName evidence="4">P-loop containing nucleoside triphosphate hydrolase protein</fullName>
    </submittedName>
</protein>
<dbReference type="GO" id="GO:0015616">
    <property type="term" value="F:DNA translocase activity"/>
    <property type="evidence" value="ECO:0007669"/>
    <property type="project" value="TreeGrafter"/>
</dbReference>
<sequence>MTMTTCDRKPAGSKGVACSTSTSLSDAESENESLSSPINRRVLKTEQRRSSFDRRGGVEASDSSDGESIGPAVPIRVAAARQRVILSDSDISDDDGAVDRLENNFAQLQVEESGTAARAKGVKAAASDPLEAVSKRLATIELSDSASDGSSDQSDASGSEDEDESFHSLFSQLYPHQKEGVAWMWGLHTGGMGGVLGDDMGLGWENELGRWLVKACPRAEVVVLSADVPAKRRQGILRTAMRGGALRRGAVCVTSYGLATSRPDLFEDPDGRRKWDYVILDEGHKGWELLLQEVNSYVHKLAMLPLLTRQDSQVQQRGAVKNPTTQLSRAMHGLPTLHRLLVTGTPIQNNLKELWALMDWCCNGHLLKSYKSFAMTYSEPIERGQDRDATPLQVARSQARARELWLMLRPHLLQRSKEDLKRQGAAAAAAAASKAAAQGTDATNAPEPASGPAMRQLPTKTEVVVWVALSAAQRCAYSDFLASGRVANVLSGDTNPLASITYLKKVCGHTLLLNTAGGTAGGGQWARAADEDEQGAQDASDTEETDGWLSPLALPPRKVVWSLDPSVTPEELKKGSAKLHVAMELLLRLKDEGHRTLVFSQSVRVLDMLQRCLESAAMRFVRIDGSSSDMDRARCISSFNADASLAVCLLSTKVGGYGITLTGANRVVVYDPSWNPAEDRQAVDRAFRIGQTRDVVVYRMITAGTVEEKMYEKQIFKDGLRHTVLDNKGGSARGWGAGLFSRAELKDLFTLGPHGETRLLAQLEERHGPLPKSAHKRQIDCSFSLLHLLAASEHAFQRNLAQRGGHTAYLTSLKPLGVLGVSLHGSWANGAAHDPPAPQSALSRAASSLSSGSGASVANPYVKRAEPEAPVPFIKIRKKSESRAAQQDGGAGGRAPQVIAVDNGDDSDIVTALNGLNLGNAPEGSAAGATGAKSAGHSSVRNGNDGSSGGSRDGFTADQWQRERNAAAKAPPYGQHSSGGSARGPMHQWLNQPRRGAAMVAAAGAMPPQLGRYGSAAACAVDLCDDNDDEEVDVDAHFKRSTAAAAAAGGAHRSAQAKVVGTLAISGKGKLSTKARASAAPQWSASADMALGKPARARPAHGTAAAAIADGGDERKHTNGDAKGKPARSQIAPAADGSAEATGLAGVAAALSYDQSPGERSPSAAVSSTHNVDAMAAINHSSCIGRTDDELSGIRMPIAATGGNSAPAATGSVCAVCREKAQRTAPGITCCRCCCGLSAAAAARYDSLLIEAEVAEHSVTREGGKTGPERALSLYLECLALCDTEPRLQYKVAQLGAELGLL</sequence>
<feature type="region of interest" description="Disordered" evidence="2">
    <location>
        <begin position="143"/>
        <end position="166"/>
    </location>
</feature>
<evidence type="ECO:0000313" key="5">
    <source>
        <dbReference type="Proteomes" id="UP000664859"/>
    </source>
</evidence>
<dbReference type="InterPro" id="IPR038718">
    <property type="entry name" value="SNF2-like_sf"/>
</dbReference>
<reference evidence="4" key="1">
    <citation type="submission" date="2021-02" db="EMBL/GenBank/DDBJ databases">
        <title>First Annotated Genome of the Yellow-green Alga Tribonema minus.</title>
        <authorList>
            <person name="Mahan K.M."/>
        </authorList>
    </citation>
    <scope>NUCLEOTIDE SEQUENCE</scope>
    <source>
        <strain evidence="4">UTEX B ZZ1240</strain>
    </source>
</reference>
<feature type="compositionally biased region" description="Low complexity" evidence="2">
    <location>
        <begin position="1100"/>
        <end position="1109"/>
    </location>
</feature>
<dbReference type="Proteomes" id="UP000664859">
    <property type="component" value="Unassembled WGS sequence"/>
</dbReference>
<dbReference type="PROSITE" id="PS51194">
    <property type="entry name" value="HELICASE_CTER"/>
    <property type="match status" value="1"/>
</dbReference>
<dbReference type="Pfam" id="PF00176">
    <property type="entry name" value="SNF2-rel_dom"/>
    <property type="match status" value="1"/>
</dbReference>
<dbReference type="InterPro" id="IPR049730">
    <property type="entry name" value="SNF2/RAD54-like_C"/>
</dbReference>
<gene>
    <name evidence="4" type="ORF">JKP88DRAFT_350591</name>
</gene>
<name>A0A836CB04_9STRA</name>
<dbReference type="Gene3D" id="3.40.50.10810">
    <property type="entry name" value="Tandem AAA-ATPase domain"/>
    <property type="match status" value="2"/>
</dbReference>
<evidence type="ECO:0000259" key="3">
    <source>
        <dbReference type="PROSITE" id="PS51194"/>
    </source>
</evidence>
<feature type="compositionally biased region" description="Low complexity" evidence="2">
    <location>
        <begin position="143"/>
        <end position="157"/>
    </location>
</feature>